<proteinExistence type="predicted"/>
<organism evidence="1 2">
    <name type="scientific">Puccinia sorghi</name>
    <dbReference type="NCBI Taxonomy" id="27349"/>
    <lineage>
        <taxon>Eukaryota</taxon>
        <taxon>Fungi</taxon>
        <taxon>Dikarya</taxon>
        <taxon>Basidiomycota</taxon>
        <taxon>Pucciniomycotina</taxon>
        <taxon>Pucciniomycetes</taxon>
        <taxon>Pucciniales</taxon>
        <taxon>Pucciniaceae</taxon>
        <taxon>Puccinia</taxon>
    </lineage>
</organism>
<reference evidence="1 2" key="1">
    <citation type="submission" date="2015-08" db="EMBL/GenBank/DDBJ databases">
        <title>Next Generation Sequencing and Analysis of the Genome of Puccinia sorghi L Schw, the Causal Agent of Maize Common Rust.</title>
        <authorList>
            <person name="Rochi L."/>
            <person name="Burguener G."/>
            <person name="Darino M."/>
            <person name="Turjanski A."/>
            <person name="Kreff E."/>
            <person name="Dieguez M.J."/>
            <person name="Sacco F."/>
        </authorList>
    </citation>
    <scope>NUCLEOTIDE SEQUENCE [LARGE SCALE GENOMIC DNA]</scope>
    <source>
        <strain evidence="1 2">RO10H11247</strain>
    </source>
</reference>
<protein>
    <submittedName>
        <fullName evidence="1">Uncharacterized protein</fullName>
    </submittedName>
</protein>
<feature type="non-terminal residue" evidence="1">
    <location>
        <position position="1"/>
    </location>
</feature>
<evidence type="ECO:0000313" key="2">
    <source>
        <dbReference type="Proteomes" id="UP000037035"/>
    </source>
</evidence>
<dbReference type="VEuPathDB" id="FungiDB:VP01_11526g1"/>
<dbReference type="Proteomes" id="UP000037035">
    <property type="component" value="Unassembled WGS sequence"/>
</dbReference>
<comment type="caution">
    <text evidence="1">The sequence shown here is derived from an EMBL/GenBank/DDBJ whole genome shotgun (WGS) entry which is preliminary data.</text>
</comment>
<keyword evidence="2" id="KW-1185">Reference proteome</keyword>
<evidence type="ECO:0000313" key="1">
    <source>
        <dbReference type="EMBL" id="KNZ63386.1"/>
    </source>
</evidence>
<name>A0A0L6VRR1_9BASI</name>
<dbReference type="AlphaFoldDB" id="A0A0L6VRR1"/>
<gene>
    <name evidence="1" type="ORF">VP01_11526g1</name>
</gene>
<sequence>VHNPATAHSEDECHQLHPEKAIACSTWRVLVS</sequence>
<dbReference type="EMBL" id="LAVV01001695">
    <property type="protein sequence ID" value="KNZ63386.1"/>
    <property type="molecule type" value="Genomic_DNA"/>
</dbReference>
<accession>A0A0L6VRR1</accession>